<dbReference type="EMBL" id="BNAL01000088">
    <property type="protein sequence ID" value="GHG13427.1"/>
    <property type="molecule type" value="Genomic_DNA"/>
</dbReference>
<keyword evidence="3" id="KW-1185">Reference proteome</keyword>
<dbReference type="Pfam" id="PF05684">
    <property type="entry name" value="DUF819"/>
    <property type="match status" value="1"/>
</dbReference>
<evidence type="ECO:0000313" key="3">
    <source>
        <dbReference type="Proteomes" id="UP000632154"/>
    </source>
</evidence>
<evidence type="ECO:0000313" key="2">
    <source>
        <dbReference type="EMBL" id="GHG13427.1"/>
    </source>
</evidence>
<reference evidence="3" key="1">
    <citation type="journal article" date="2019" name="Int. J. Syst. Evol. Microbiol.">
        <title>The Global Catalogue of Microorganisms (GCM) 10K type strain sequencing project: providing services to taxonomists for standard genome sequencing and annotation.</title>
        <authorList>
            <consortium name="The Broad Institute Genomics Platform"/>
            <consortium name="The Broad Institute Genome Sequencing Center for Infectious Disease"/>
            <person name="Wu L."/>
            <person name="Ma J."/>
        </authorList>
    </citation>
    <scope>NUCLEOTIDE SEQUENCE [LARGE SCALE GENOMIC DNA]</scope>
    <source>
        <strain evidence="3">CGMCC 1.18439</strain>
    </source>
</reference>
<feature type="transmembrane region" description="Helical" evidence="1">
    <location>
        <begin position="16"/>
        <end position="36"/>
    </location>
</feature>
<keyword evidence="1" id="KW-1133">Transmembrane helix</keyword>
<feature type="transmembrane region" description="Helical" evidence="1">
    <location>
        <begin position="74"/>
        <end position="100"/>
    </location>
</feature>
<comment type="caution">
    <text evidence="2">The sequence shown here is derived from an EMBL/GenBank/DDBJ whole genome shotgun (WGS) entry which is preliminary data.</text>
</comment>
<keyword evidence="1" id="KW-0472">Membrane</keyword>
<proteinExistence type="predicted"/>
<gene>
    <name evidence="2" type="ORF">GCM10017783_26260</name>
</gene>
<accession>A0ABQ3KFW8</accession>
<dbReference type="InterPro" id="IPR008537">
    <property type="entry name" value="DUF819"/>
</dbReference>
<name>A0ABQ3KFW8_9DEIO</name>
<organism evidence="2 3">
    <name type="scientific">Deinococcus piscis</name>
    <dbReference type="NCBI Taxonomy" id="394230"/>
    <lineage>
        <taxon>Bacteria</taxon>
        <taxon>Thermotogati</taxon>
        <taxon>Deinococcota</taxon>
        <taxon>Deinococci</taxon>
        <taxon>Deinococcales</taxon>
        <taxon>Deinococcaceae</taxon>
        <taxon>Deinococcus</taxon>
    </lineage>
</organism>
<dbReference type="PANTHER" id="PTHR34289">
    <property type="entry name" value="PROTEIN, PUTATIVE (DUF819)-RELATED"/>
    <property type="match status" value="1"/>
</dbReference>
<evidence type="ECO:0008006" key="4">
    <source>
        <dbReference type="Google" id="ProtNLM"/>
    </source>
</evidence>
<sequence length="103" mass="10571">MVIGIPASIPLILNNAPLLFVFVLVVALVNLLVTMLAGKLLKFSIEEVVLACNANIGGPTTAAALAIGKGWQPLVGPILVIGTLGYVIGNYVGSLVYSLISAL</sequence>
<protein>
    <recommendedName>
        <fullName evidence="4">DUF819 domain-containing protein</fullName>
    </recommendedName>
</protein>
<dbReference type="PANTHER" id="PTHR34289:SF8">
    <property type="entry name" value="DUF819 DOMAIN-CONTAINING PROTEIN"/>
    <property type="match status" value="1"/>
</dbReference>
<dbReference type="Proteomes" id="UP000632154">
    <property type="component" value="Unassembled WGS sequence"/>
</dbReference>
<evidence type="ECO:0000256" key="1">
    <source>
        <dbReference type="SAM" id="Phobius"/>
    </source>
</evidence>
<keyword evidence="1" id="KW-0812">Transmembrane</keyword>